<dbReference type="AlphaFoldDB" id="A0A7W6GDL5"/>
<accession>A0A7W6GDL5</accession>
<keyword evidence="2" id="KW-1185">Reference proteome</keyword>
<protein>
    <submittedName>
        <fullName evidence="1">Uncharacterized protein</fullName>
    </submittedName>
</protein>
<name>A0A7W6GDL5_9HYPH</name>
<sequence>DDDVRLGRDVFEGKKACRQFRADAGGIAHGEGDGYMKPLVSKAMVDAADEYMLRPLPPEAEFYNLLAKPEKDRLRRQLIRGLLIAALNAEAPLSPATAEGGE</sequence>
<dbReference type="RefSeq" id="WP_183902730.1">
    <property type="nucleotide sequence ID" value="NZ_JACIDW010000044.1"/>
</dbReference>
<dbReference type="EMBL" id="JACIDW010000044">
    <property type="protein sequence ID" value="MBB3967317.1"/>
    <property type="molecule type" value="Genomic_DNA"/>
</dbReference>
<evidence type="ECO:0000313" key="1">
    <source>
        <dbReference type="EMBL" id="MBB3967317.1"/>
    </source>
</evidence>
<reference evidence="1 2" key="1">
    <citation type="submission" date="2020-08" db="EMBL/GenBank/DDBJ databases">
        <title>Genomic Encyclopedia of Type Strains, Phase IV (KMG-IV): sequencing the most valuable type-strain genomes for metagenomic binning, comparative biology and taxonomic classification.</title>
        <authorList>
            <person name="Goeker M."/>
        </authorList>
    </citation>
    <scope>NUCLEOTIDE SEQUENCE [LARGE SCALE GENOMIC DNA]</scope>
    <source>
        <strain evidence="1 2">DSM 26575</strain>
    </source>
</reference>
<evidence type="ECO:0000313" key="2">
    <source>
        <dbReference type="Proteomes" id="UP000582090"/>
    </source>
</evidence>
<organism evidence="1 2">
    <name type="scientific">Rhizobium metallidurans</name>
    <dbReference type="NCBI Taxonomy" id="1265931"/>
    <lineage>
        <taxon>Bacteria</taxon>
        <taxon>Pseudomonadati</taxon>
        <taxon>Pseudomonadota</taxon>
        <taxon>Alphaproteobacteria</taxon>
        <taxon>Hyphomicrobiales</taxon>
        <taxon>Rhizobiaceae</taxon>
        <taxon>Rhizobium/Agrobacterium group</taxon>
        <taxon>Rhizobium</taxon>
    </lineage>
</organism>
<gene>
    <name evidence="1" type="ORF">GGQ67_005016</name>
</gene>
<dbReference type="Proteomes" id="UP000582090">
    <property type="component" value="Unassembled WGS sequence"/>
</dbReference>
<feature type="non-terminal residue" evidence="1">
    <location>
        <position position="1"/>
    </location>
</feature>
<proteinExistence type="predicted"/>
<comment type="caution">
    <text evidence="1">The sequence shown here is derived from an EMBL/GenBank/DDBJ whole genome shotgun (WGS) entry which is preliminary data.</text>
</comment>